<evidence type="ECO:0000313" key="16">
    <source>
        <dbReference type="Proteomes" id="UP000237819"/>
    </source>
</evidence>
<dbReference type="CDD" id="cd05007">
    <property type="entry name" value="SIS_Etherase"/>
    <property type="match status" value="1"/>
</dbReference>
<dbReference type="NCBIfam" id="NF003915">
    <property type="entry name" value="PRK05441.1"/>
    <property type="match status" value="1"/>
</dbReference>
<comment type="similarity">
    <text evidence="8 13">Belongs to the GCKR-like family. MurNAc-6-P etherase subfamily.</text>
</comment>
<comment type="function">
    <text evidence="13">Specifically catalyzes the cleavage of the D-lactyl ether substituent of MurNAc 6-phosphate, producing GlcNAc 6-phosphate and D-lactate.</text>
</comment>
<dbReference type="GO" id="GO:0097173">
    <property type="term" value="P:N-acetylmuramic acid catabolic process"/>
    <property type="evidence" value="ECO:0007669"/>
    <property type="project" value="UniProtKB-UniPathway"/>
</dbReference>
<dbReference type="InterPro" id="IPR040190">
    <property type="entry name" value="MURQ/GCKR"/>
</dbReference>
<reference evidence="15 16" key="1">
    <citation type="submission" date="2018-02" db="EMBL/GenBank/DDBJ databases">
        <title>Comparative genomes isolates from brazilian mangrove.</title>
        <authorList>
            <person name="Araujo J.E."/>
            <person name="Taketani R.G."/>
            <person name="Silva M.C.P."/>
            <person name="Loureco M.V."/>
            <person name="Andreote F.D."/>
        </authorList>
    </citation>
    <scope>NUCLEOTIDE SEQUENCE [LARGE SCALE GENOMIC DNA]</scope>
    <source>
        <strain evidence="15 16">Nap-Phe MGV</strain>
    </source>
</reference>
<dbReference type="GO" id="GO:0046348">
    <property type="term" value="P:amino sugar catabolic process"/>
    <property type="evidence" value="ECO:0007669"/>
    <property type="project" value="InterPro"/>
</dbReference>
<sequence>MLKHLTTEASNPASESLDDFTTAEIVQLINSQDAGVAEAVGRQAKPIAIAIDVIADRLAKSGRLIYFGAGTSGRLGVLDAAECPPTFNSDPKQVVGLIAGGPIALTTAVEGAEDHPELAMQDLERIGLSDKDVVVGIATSGRTPYVLGGLEYAQKIGAFAIGLACNDNNELASRCDLAITPVVGPEILSGSTRMKAGTATKMVLNMLSTGAMIRQGKTFGNLMVDLRATNVKLNARARGIVEAATDLTDLEADELLKRCGGEVKTAILVFHSGHTPDEARKLLELAGGHLKQALRNAGEGDSPK</sequence>
<evidence type="ECO:0000256" key="4">
    <source>
        <dbReference type="ARBA" id="ARBA00051747"/>
    </source>
</evidence>
<dbReference type="GO" id="GO:0009254">
    <property type="term" value="P:peptidoglycan turnover"/>
    <property type="evidence" value="ECO:0007669"/>
    <property type="project" value="TreeGrafter"/>
</dbReference>
<dbReference type="EMBL" id="PUHZ01000013">
    <property type="protein sequence ID" value="PQO45699.1"/>
    <property type="molecule type" value="Genomic_DNA"/>
</dbReference>
<dbReference type="FunFam" id="3.40.50.10490:FF:000014">
    <property type="entry name" value="N-acetylmuramic acid 6-phosphate etherase"/>
    <property type="match status" value="1"/>
</dbReference>
<dbReference type="InterPro" id="IPR005488">
    <property type="entry name" value="Etherase_MurQ"/>
</dbReference>
<keyword evidence="2 13" id="KW-0456">Lyase</keyword>
<evidence type="ECO:0000259" key="14">
    <source>
        <dbReference type="PROSITE" id="PS51464"/>
    </source>
</evidence>
<evidence type="ECO:0000256" key="2">
    <source>
        <dbReference type="ARBA" id="ARBA00023239"/>
    </source>
</evidence>
<evidence type="ECO:0000256" key="3">
    <source>
        <dbReference type="ARBA" id="ARBA00023277"/>
    </source>
</evidence>
<evidence type="ECO:0000256" key="10">
    <source>
        <dbReference type="ARBA" id="ARBA00070061"/>
    </source>
</evidence>
<dbReference type="InterPro" id="IPR005486">
    <property type="entry name" value="Glucokinase_regulatory_CS"/>
</dbReference>
<keyword evidence="3 13" id="KW-0119">Carbohydrate metabolism</keyword>
<evidence type="ECO:0000256" key="12">
    <source>
        <dbReference type="ARBA" id="ARBA00084049"/>
    </source>
</evidence>
<comment type="subunit">
    <text evidence="1 13">Homodimer.</text>
</comment>
<name>A0A2S8GMP9_9BACT</name>
<gene>
    <name evidence="13 15" type="primary">murQ</name>
    <name evidence="15" type="ORF">C5Y93_12270</name>
</gene>
<dbReference type="GO" id="GO:0016803">
    <property type="term" value="F:ether hydrolase activity"/>
    <property type="evidence" value="ECO:0007669"/>
    <property type="project" value="TreeGrafter"/>
</dbReference>
<dbReference type="InterPro" id="IPR001347">
    <property type="entry name" value="SIS_dom"/>
</dbReference>
<feature type="active site" description="Proton donor" evidence="13">
    <location>
        <position position="82"/>
    </location>
</feature>
<dbReference type="AlphaFoldDB" id="A0A2S8GMP9"/>
<evidence type="ECO:0000256" key="13">
    <source>
        <dbReference type="HAMAP-Rule" id="MF_00068"/>
    </source>
</evidence>
<comment type="pathway">
    <text evidence="5 13">Amino-sugar metabolism; N-acetylmuramate degradation.</text>
</comment>
<dbReference type="Pfam" id="PF22645">
    <property type="entry name" value="GKRP_SIS_N"/>
    <property type="match status" value="1"/>
</dbReference>
<dbReference type="Proteomes" id="UP000237819">
    <property type="component" value="Unassembled WGS sequence"/>
</dbReference>
<dbReference type="GO" id="GO:0097367">
    <property type="term" value="F:carbohydrate derivative binding"/>
    <property type="evidence" value="ECO:0007669"/>
    <property type="project" value="InterPro"/>
</dbReference>
<dbReference type="UniPathway" id="UPA00342"/>
<dbReference type="EC" id="4.2.1.126" evidence="9 13"/>
<evidence type="ECO:0000256" key="11">
    <source>
        <dbReference type="ARBA" id="ARBA00077905"/>
    </source>
</evidence>
<dbReference type="OrthoDB" id="9813395at2"/>
<evidence type="ECO:0000256" key="7">
    <source>
        <dbReference type="ARBA" id="ARBA00060672"/>
    </source>
</evidence>
<dbReference type="PANTHER" id="PTHR10088">
    <property type="entry name" value="GLUCOKINASE REGULATORY PROTEIN"/>
    <property type="match status" value="1"/>
</dbReference>
<dbReference type="FunFam" id="1.10.8.1080:FF:000001">
    <property type="entry name" value="N-acetylmuramic acid 6-phosphate etherase"/>
    <property type="match status" value="1"/>
</dbReference>
<comment type="catalytic activity">
    <reaction evidence="4 13">
        <text>N-acetyl-D-muramate 6-phosphate + H2O = N-acetyl-D-glucosamine 6-phosphate + (R)-lactate</text>
        <dbReference type="Rhea" id="RHEA:26410"/>
        <dbReference type="ChEBI" id="CHEBI:15377"/>
        <dbReference type="ChEBI" id="CHEBI:16004"/>
        <dbReference type="ChEBI" id="CHEBI:57513"/>
        <dbReference type="ChEBI" id="CHEBI:58722"/>
        <dbReference type="EC" id="4.2.1.126"/>
    </reaction>
</comment>
<dbReference type="NCBIfam" id="TIGR00274">
    <property type="entry name" value="N-acetylmuramic acid 6-phosphate etherase"/>
    <property type="match status" value="1"/>
</dbReference>
<comment type="pathway">
    <text evidence="7">Cell wall biogenesis.</text>
</comment>
<dbReference type="GO" id="GO:0016835">
    <property type="term" value="F:carbon-oxygen lyase activity"/>
    <property type="evidence" value="ECO:0007669"/>
    <property type="project" value="UniProtKB-UniRule"/>
</dbReference>
<dbReference type="InterPro" id="IPR046348">
    <property type="entry name" value="SIS_dom_sf"/>
</dbReference>
<comment type="caution">
    <text evidence="15">The sequence shown here is derived from an EMBL/GenBank/DDBJ whole genome shotgun (WGS) entry which is preliminary data.</text>
</comment>
<evidence type="ECO:0000256" key="9">
    <source>
        <dbReference type="ARBA" id="ARBA00067056"/>
    </source>
</evidence>
<dbReference type="SUPFAM" id="SSF53697">
    <property type="entry name" value="SIS domain"/>
    <property type="match status" value="1"/>
</dbReference>
<dbReference type="PANTHER" id="PTHR10088:SF4">
    <property type="entry name" value="GLUCOKINASE REGULATORY PROTEIN"/>
    <property type="match status" value="1"/>
</dbReference>
<evidence type="ECO:0000256" key="6">
    <source>
        <dbReference type="ARBA" id="ARBA00060595"/>
    </source>
</evidence>
<dbReference type="PROSITE" id="PS01272">
    <property type="entry name" value="GCKR"/>
    <property type="match status" value="1"/>
</dbReference>
<evidence type="ECO:0000256" key="8">
    <source>
        <dbReference type="ARBA" id="ARBA00061234"/>
    </source>
</evidence>
<proteinExistence type="inferred from homology"/>
<protein>
    <recommendedName>
        <fullName evidence="10 13">N-acetylmuramic acid 6-phosphate etherase</fullName>
        <shortName evidence="13">MurNAc-6-P etherase</shortName>
        <ecNumber evidence="9 13">4.2.1.126</ecNumber>
    </recommendedName>
    <alternativeName>
        <fullName evidence="12 13">N-acetylmuramic acid 6-phosphate hydrolase</fullName>
    </alternativeName>
    <alternativeName>
        <fullName evidence="11 13">N-acetylmuramic acid 6-phosphate lyase</fullName>
    </alternativeName>
</protein>
<evidence type="ECO:0000256" key="5">
    <source>
        <dbReference type="ARBA" id="ARBA00060532"/>
    </source>
</evidence>
<dbReference type="HAMAP" id="MF_00068">
    <property type="entry name" value="MurQ"/>
    <property type="match status" value="1"/>
</dbReference>
<comment type="pathway">
    <text evidence="6">Amino-sugar metabolism; 1,6-anhydro-N-acetylmuramate degradation.</text>
</comment>
<dbReference type="Gene3D" id="1.10.8.1080">
    <property type="match status" value="1"/>
</dbReference>
<dbReference type="Gene3D" id="3.40.50.10490">
    <property type="entry name" value="Glucose-6-phosphate isomerase like protein, domain 1"/>
    <property type="match status" value="1"/>
</dbReference>
<dbReference type="PROSITE" id="PS51464">
    <property type="entry name" value="SIS"/>
    <property type="match status" value="1"/>
</dbReference>
<dbReference type="NCBIfam" id="NF009222">
    <property type="entry name" value="PRK12570.1"/>
    <property type="match status" value="1"/>
</dbReference>
<evidence type="ECO:0000313" key="15">
    <source>
        <dbReference type="EMBL" id="PQO45699.1"/>
    </source>
</evidence>
<comment type="miscellaneous">
    <text evidence="13">A lyase-type mechanism (elimination/hydration) is suggested for the cleavage of the lactyl ether bond of MurNAc 6-phosphate, with the formation of an alpha,beta-unsaturated aldehyde intermediate with (E)-stereochemistry, followed by the syn addition of water to give product.</text>
</comment>
<feature type="domain" description="SIS" evidence="14">
    <location>
        <begin position="54"/>
        <end position="217"/>
    </location>
</feature>
<accession>A0A2S8GMP9</accession>
<feature type="active site" evidence="13">
    <location>
        <position position="113"/>
    </location>
</feature>
<organism evidence="15 16">
    <name type="scientific">Blastopirellula marina</name>
    <dbReference type="NCBI Taxonomy" id="124"/>
    <lineage>
        <taxon>Bacteria</taxon>
        <taxon>Pseudomonadati</taxon>
        <taxon>Planctomycetota</taxon>
        <taxon>Planctomycetia</taxon>
        <taxon>Pirellulales</taxon>
        <taxon>Pirellulaceae</taxon>
        <taxon>Blastopirellula</taxon>
    </lineage>
</organism>
<evidence type="ECO:0000256" key="1">
    <source>
        <dbReference type="ARBA" id="ARBA00011738"/>
    </source>
</evidence>